<evidence type="ECO:0000313" key="1">
    <source>
        <dbReference type="EMBL" id="MBF8179629.1"/>
    </source>
</evidence>
<dbReference type="EMBL" id="JADOEL010000022">
    <property type="protein sequence ID" value="MBF8179629.1"/>
    <property type="molecule type" value="Genomic_DNA"/>
</dbReference>
<organism evidence="1 2">
    <name type="scientific">Herminiimonas contaminans</name>
    <dbReference type="NCBI Taxonomy" id="1111140"/>
    <lineage>
        <taxon>Bacteria</taxon>
        <taxon>Pseudomonadati</taxon>
        <taxon>Pseudomonadota</taxon>
        <taxon>Betaproteobacteria</taxon>
        <taxon>Burkholderiales</taxon>
        <taxon>Oxalobacteraceae</taxon>
        <taxon>Herminiimonas</taxon>
    </lineage>
</organism>
<name>A0ABS0EY20_9BURK</name>
<dbReference type="RefSeq" id="WP_195876612.1">
    <property type="nucleotide sequence ID" value="NZ_JADOEL010000022.1"/>
</dbReference>
<dbReference type="Proteomes" id="UP000657372">
    <property type="component" value="Unassembled WGS sequence"/>
</dbReference>
<proteinExistence type="predicted"/>
<evidence type="ECO:0000313" key="2">
    <source>
        <dbReference type="Proteomes" id="UP000657372"/>
    </source>
</evidence>
<accession>A0ABS0EY20</accession>
<gene>
    <name evidence="1" type="ORF">IXC47_18245</name>
</gene>
<keyword evidence="2" id="KW-1185">Reference proteome</keyword>
<comment type="caution">
    <text evidence="1">The sequence shown here is derived from an EMBL/GenBank/DDBJ whole genome shotgun (WGS) entry which is preliminary data.</text>
</comment>
<reference evidence="1 2" key="1">
    <citation type="submission" date="2020-11" db="EMBL/GenBank/DDBJ databases">
        <title>WGS of Herminiimonas contaminans strain Marseille-Q4544 isolated from planarians Schmidtea mediterranea.</title>
        <authorList>
            <person name="Kangale L."/>
        </authorList>
    </citation>
    <scope>NUCLEOTIDE SEQUENCE [LARGE SCALE GENOMIC DNA]</scope>
    <source>
        <strain evidence="1 2">Marseille-Q4544</strain>
    </source>
</reference>
<sequence length="108" mass="11857">MNLAEIVSQFESGEAGTDAYVELRAQCLPLIEKDSANAAAYFLIANFARSYVMLYEEEAVTVEVARKAKIAMLDYLHRIVAAQGGNAEVRLAAINAIAVDYLHSDKIF</sequence>
<protein>
    <submittedName>
        <fullName evidence="1">Uncharacterized protein</fullName>
    </submittedName>
</protein>